<dbReference type="Proteomes" id="UP000799302">
    <property type="component" value="Unassembled WGS sequence"/>
</dbReference>
<organism evidence="1 2">
    <name type="scientific">Microthyrium microscopicum</name>
    <dbReference type="NCBI Taxonomy" id="703497"/>
    <lineage>
        <taxon>Eukaryota</taxon>
        <taxon>Fungi</taxon>
        <taxon>Dikarya</taxon>
        <taxon>Ascomycota</taxon>
        <taxon>Pezizomycotina</taxon>
        <taxon>Dothideomycetes</taxon>
        <taxon>Dothideomycetes incertae sedis</taxon>
        <taxon>Microthyriales</taxon>
        <taxon>Microthyriaceae</taxon>
        <taxon>Microthyrium</taxon>
    </lineage>
</organism>
<dbReference type="AlphaFoldDB" id="A0A6A6U4L1"/>
<protein>
    <submittedName>
        <fullName evidence="1">Uncharacterized protein</fullName>
    </submittedName>
</protein>
<keyword evidence="2" id="KW-1185">Reference proteome</keyword>
<name>A0A6A6U4L1_9PEZI</name>
<gene>
    <name evidence="1" type="ORF">BT63DRAFT_428157</name>
</gene>
<proteinExistence type="predicted"/>
<reference evidence="1" key="1">
    <citation type="journal article" date="2020" name="Stud. Mycol.">
        <title>101 Dothideomycetes genomes: a test case for predicting lifestyles and emergence of pathogens.</title>
        <authorList>
            <person name="Haridas S."/>
            <person name="Albert R."/>
            <person name="Binder M."/>
            <person name="Bloem J."/>
            <person name="Labutti K."/>
            <person name="Salamov A."/>
            <person name="Andreopoulos B."/>
            <person name="Baker S."/>
            <person name="Barry K."/>
            <person name="Bills G."/>
            <person name="Bluhm B."/>
            <person name="Cannon C."/>
            <person name="Castanera R."/>
            <person name="Culley D."/>
            <person name="Daum C."/>
            <person name="Ezra D."/>
            <person name="Gonzalez J."/>
            <person name="Henrissat B."/>
            <person name="Kuo A."/>
            <person name="Liang C."/>
            <person name="Lipzen A."/>
            <person name="Lutzoni F."/>
            <person name="Magnuson J."/>
            <person name="Mondo S."/>
            <person name="Nolan M."/>
            <person name="Ohm R."/>
            <person name="Pangilinan J."/>
            <person name="Park H.-J."/>
            <person name="Ramirez L."/>
            <person name="Alfaro M."/>
            <person name="Sun H."/>
            <person name="Tritt A."/>
            <person name="Yoshinaga Y."/>
            <person name="Zwiers L.-H."/>
            <person name="Turgeon B."/>
            <person name="Goodwin S."/>
            <person name="Spatafora J."/>
            <person name="Crous P."/>
            <person name="Grigoriev I."/>
        </authorList>
    </citation>
    <scope>NUCLEOTIDE SEQUENCE</scope>
    <source>
        <strain evidence="1">CBS 115976</strain>
    </source>
</reference>
<accession>A0A6A6U4L1</accession>
<dbReference type="EMBL" id="MU004239">
    <property type="protein sequence ID" value="KAF2666387.1"/>
    <property type="molecule type" value="Genomic_DNA"/>
</dbReference>
<evidence type="ECO:0000313" key="2">
    <source>
        <dbReference type="Proteomes" id="UP000799302"/>
    </source>
</evidence>
<sequence length="82" mass="8863">MSAHAVLFDCSWFSCSSVEAQSNSQPQDDVLLVTVTKNPYDQIYGMAMAVGLSHVVLFDFSSKGGPLPLALTLNRKLISTVN</sequence>
<evidence type="ECO:0000313" key="1">
    <source>
        <dbReference type="EMBL" id="KAF2666387.1"/>
    </source>
</evidence>